<evidence type="ECO:0000313" key="1">
    <source>
        <dbReference type="EMBL" id="SVE38557.1"/>
    </source>
</evidence>
<accession>A0A383D1Y1</accession>
<proteinExistence type="predicted"/>
<name>A0A383D1Y1_9ZZZZ</name>
<reference evidence="1" key="1">
    <citation type="submission" date="2018-05" db="EMBL/GenBank/DDBJ databases">
        <authorList>
            <person name="Lanie J.A."/>
            <person name="Ng W.-L."/>
            <person name="Kazmierczak K.M."/>
            <person name="Andrzejewski T.M."/>
            <person name="Davidsen T.M."/>
            <person name="Wayne K.J."/>
            <person name="Tettelin H."/>
            <person name="Glass J.I."/>
            <person name="Rusch D."/>
            <person name="Podicherti R."/>
            <person name="Tsui H.-C.T."/>
            <person name="Winkler M.E."/>
        </authorList>
    </citation>
    <scope>NUCLEOTIDE SEQUENCE</scope>
</reference>
<protein>
    <submittedName>
        <fullName evidence="1">Uncharacterized protein</fullName>
    </submittedName>
</protein>
<feature type="non-terminal residue" evidence="1">
    <location>
        <position position="197"/>
    </location>
</feature>
<gene>
    <name evidence="1" type="ORF">METZ01_LOCUS491411</name>
</gene>
<sequence>MVSVPGGIGLTGWLNDIYDEVIGGKNGMIDGFRGIFRATGNVHVMVSEESKTYRPEMEWLIKQLGNRFSVCDSSFEDFSEGDSVYRFFELFDLSNIAASNTLFNAARLKRIEITAPPKTYLEEKMLFALFWNRNLKEFWRRELGANYLRQLEKVIPQTWIIDPSPLPPHAAIPGLNLTKWEQLSELSQKNRHLILKL</sequence>
<dbReference type="EMBL" id="UINC01213671">
    <property type="protein sequence ID" value="SVE38557.1"/>
    <property type="molecule type" value="Genomic_DNA"/>
</dbReference>
<organism evidence="1">
    <name type="scientific">marine metagenome</name>
    <dbReference type="NCBI Taxonomy" id="408172"/>
    <lineage>
        <taxon>unclassified sequences</taxon>
        <taxon>metagenomes</taxon>
        <taxon>ecological metagenomes</taxon>
    </lineage>
</organism>
<dbReference type="AlphaFoldDB" id="A0A383D1Y1"/>